<dbReference type="PANTHER" id="PTHR42771:SF2">
    <property type="entry name" value="IRON(3+)-HYDROXAMATE IMPORT ATP-BINDING PROTEIN FHUC"/>
    <property type="match status" value="1"/>
</dbReference>
<evidence type="ECO:0000256" key="6">
    <source>
        <dbReference type="ARBA" id="ARBA00022840"/>
    </source>
</evidence>
<evidence type="ECO:0000256" key="2">
    <source>
        <dbReference type="ARBA" id="ARBA00022448"/>
    </source>
</evidence>
<dbReference type="PROSITE" id="PS50893">
    <property type="entry name" value="ABC_TRANSPORTER_2"/>
    <property type="match status" value="1"/>
</dbReference>
<proteinExistence type="predicted"/>
<evidence type="ECO:0000256" key="1">
    <source>
        <dbReference type="ARBA" id="ARBA00004202"/>
    </source>
</evidence>
<evidence type="ECO:0000256" key="3">
    <source>
        <dbReference type="ARBA" id="ARBA00022475"/>
    </source>
</evidence>
<dbReference type="AlphaFoldDB" id="A0A9D2DCV8"/>
<dbReference type="PANTHER" id="PTHR42771">
    <property type="entry name" value="IRON(3+)-HYDROXAMATE IMPORT ATP-BINDING PROTEIN FHUC"/>
    <property type="match status" value="1"/>
</dbReference>
<evidence type="ECO:0000256" key="8">
    <source>
        <dbReference type="ARBA" id="ARBA00023065"/>
    </source>
</evidence>
<keyword evidence="4" id="KW-0410">Iron transport</keyword>
<accession>A0A9D2DCV8</accession>
<keyword evidence="9" id="KW-0472">Membrane</keyword>
<dbReference type="SUPFAM" id="SSF52540">
    <property type="entry name" value="P-loop containing nucleoside triphosphate hydrolases"/>
    <property type="match status" value="1"/>
</dbReference>
<gene>
    <name evidence="11" type="ORF">H9816_01705</name>
</gene>
<dbReference type="Pfam" id="PF00005">
    <property type="entry name" value="ABC_tran"/>
    <property type="match status" value="1"/>
</dbReference>
<keyword evidence="3" id="KW-1003">Cell membrane</keyword>
<dbReference type="InterPro" id="IPR003439">
    <property type="entry name" value="ABC_transporter-like_ATP-bd"/>
</dbReference>
<organism evidence="11 12">
    <name type="scientific">Candidatus Tidjanibacter faecipullorum</name>
    <dbReference type="NCBI Taxonomy" id="2838766"/>
    <lineage>
        <taxon>Bacteria</taxon>
        <taxon>Pseudomonadati</taxon>
        <taxon>Bacteroidota</taxon>
        <taxon>Bacteroidia</taxon>
        <taxon>Bacteroidales</taxon>
        <taxon>Rikenellaceae</taxon>
        <taxon>Tidjanibacter</taxon>
    </lineage>
</organism>
<dbReference type="GO" id="GO:0016887">
    <property type="term" value="F:ATP hydrolysis activity"/>
    <property type="evidence" value="ECO:0007669"/>
    <property type="project" value="InterPro"/>
</dbReference>
<evidence type="ECO:0000256" key="4">
    <source>
        <dbReference type="ARBA" id="ARBA00022496"/>
    </source>
</evidence>
<evidence type="ECO:0000256" key="9">
    <source>
        <dbReference type="ARBA" id="ARBA00023136"/>
    </source>
</evidence>
<dbReference type="GO" id="GO:0006826">
    <property type="term" value="P:iron ion transport"/>
    <property type="evidence" value="ECO:0007669"/>
    <property type="project" value="UniProtKB-KW"/>
</dbReference>
<evidence type="ECO:0000256" key="7">
    <source>
        <dbReference type="ARBA" id="ARBA00023004"/>
    </source>
</evidence>
<protein>
    <submittedName>
        <fullName evidence="11">ABC transporter ATP-binding protein</fullName>
    </submittedName>
</protein>
<sequence length="262" mass="29231">MPHERINTIQLHDVTLGYGRRILFAHADIGFGWGEFTALIGRNGTGKSTLLRTIAGLAHPLEGYITVNDRRIDQLPRREVASLIAFVSTDEVRIENLKVSDVVALGRAPYTNWVGTLTEADRARVDHALRLVGMEQFARKGLDTLSDGERQRVMIARALAQDTPIILLDEPTAFLDLPNKYEIGLLLRELAHKEGKSILFSTHDLNVALELCDTIAMIDEGHFLYGTTEMLIDSGDLERLFRDSALAFDPATRTVRLRGEEA</sequence>
<dbReference type="EMBL" id="DXCC01000004">
    <property type="protein sequence ID" value="HIZ14618.1"/>
    <property type="molecule type" value="Genomic_DNA"/>
</dbReference>
<keyword evidence="6 11" id="KW-0067">ATP-binding</keyword>
<comment type="caution">
    <text evidence="11">The sequence shown here is derived from an EMBL/GenBank/DDBJ whole genome shotgun (WGS) entry which is preliminary data.</text>
</comment>
<evidence type="ECO:0000313" key="12">
    <source>
        <dbReference type="Proteomes" id="UP000824014"/>
    </source>
</evidence>
<feature type="domain" description="ABC transporter" evidence="10">
    <location>
        <begin position="9"/>
        <end position="245"/>
    </location>
</feature>
<evidence type="ECO:0000256" key="5">
    <source>
        <dbReference type="ARBA" id="ARBA00022741"/>
    </source>
</evidence>
<dbReference type="Gene3D" id="3.40.50.300">
    <property type="entry name" value="P-loop containing nucleotide triphosphate hydrolases"/>
    <property type="match status" value="1"/>
</dbReference>
<evidence type="ECO:0000313" key="11">
    <source>
        <dbReference type="EMBL" id="HIZ14618.1"/>
    </source>
</evidence>
<dbReference type="InterPro" id="IPR051535">
    <property type="entry name" value="Siderophore_ABC-ATPase"/>
</dbReference>
<keyword evidence="2" id="KW-0813">Transport</keyword>
<dbReference type="InterPro" id="IPR027417">
    <property type="entry name" value="P-loop_NTPase"/>
</dbReference>
<dbReference type="SMART" id="SM00382">
    <property type="entry name" value="AAA"/>
    <property type="match status" value="1"/>
</dbReference>
<name>A0A9D2DCV8_9BACT</name>
<reference evidence="11" key="1">
    <citation type="journal article" date="2021" name="PeerJ">
        <title>Extensive microbial diversity within the chicken gut microbiome revealed by metagenomics and culture.</title>
        <authorList>
            <person name="Gilroy R."/>
            <person name="Ravi A."/>
            <person name="Getino M."/>
            <person name="Pursley I."/>
            <person name="Horton D.L."/>
            <person name="Alikhan N.F."/>
            <person name="Baker D."/>
            <person name="Gharbi K."/>
            <person name="Hall N."/>
            <person name="Watson M."/>
            <person name="Adriaenssens E.M."/>
            <person name="Foster-Nyarko E."/>
            <person name="Jarju S."/>
            <person name="Secka A."/>
            <person name="Antonio M."/>
            <person name="Oren A."/>
            <person name="Chaudhuri R.R."/>
            <person name="La Ragione R."/>
            <person name="Hildebrand F."/>
            <person name="Pallen M.J."/>
        </authorList>
    </citation>
    <scope>NUCLEOTIDE SEQUENCE</scope>
    <source>
        <strain evidence="11">ChiHjej11B10-19426</strain>
    </source>
</reference>
<dbReference type="Proteomes" id="UP000824014">
    <property type="component" value="Unassembled WGS sequence"/>
</dbReference>
<keyword evidence="5" id="KW-0547">Nucleotide-binding</keyword>
<dbReference type="GO" id="GO:0005886">
    <property type="term" value="C:plasma membrane"/>
    <property type="evidence" value="ECO:0007669"/>
    <property type="project" value="UniProtKB-SubCell"/>
</dbReference>
<dbReference type="FunFam" id="3.40.50.300:FF:000134">
    <property type="entry name" value="Iron-enterobactin ABC transporter ATP-binding protein"/>
    <property type="match status" value="1"/>
</dbReference>
<dbReference type="GO" id="GO:0005524">
    <property type="term" value="F:ATP binding"/>
    <property type="evidence" value="ECO:0007669"/>
    <property type="project" value="UniProtKB-KW"/>
</dbReference>
<keyword evidence="7" id="KW-0408">Iron</keyword>
<dbReference type="InterPro" id="IPR003593">
    <property type="entry name" value="AAA+_ATPase"/>
</dbReference>
<comment type="subcellular location">
    <subcellularLocation>
        <location evidence="1">Cell membrane</location>
        <topology evidence="1">Peripheral membrane protein</topology>
    </subcellularLocation>
</comment>
<keyword evidence="8" id="KW-0406">Ion transport</keyword>
<dbReference type="CDD" id="cd03214">
    <property type="entry name" value="ABC_Iron-Siderophores_B12_Hemin"/>
    <property type="match status" value="1"/>
</dbReference>
<reference evidence="11" key="2">
    <citation type="submission" date="2021-04" db="EMBL/GenBank/DDBJ databases">
        <authorList>
            <person name="Gilroy R."/>
        </authorList>
    </citation>
    <scope>NUCLEOTIDE SEQUENCE</scope>
    <source>
        <strain evidence="11">ChiHjej11B10-19426</strain>
    </source>
</reference>
<evidence type="ECO:0000259" key="10">
    <source>
        <dbReference type="PROSITE" id="PS50893"/>
    </source>
</evidence>